<dbReference type="InterPro" id="IPR039752">
    <property type="entry name" value="F-box_only"/>
</dbReference>
<organism evidence="2 3">
    <name type="scientific">Batillaria attramentaria</name>
    <dbReference type="NCBI Taxonomy" id="370345"/>
    <lineage>
        <taxon>Eukaryota</taxon>
        <taxon>Metazoa</taxon>
        <taxon>Spiralia</taxon>
        <taxon>Lophotrochozoa</taxon>
        <taxon>Mollusca</taxon>
        <taxon>Gastropoda</taxon>
        <taxon>Caenogastropoda</taxon>
        <taxon>Sorbeoconcha</taxon>
        <taxon>Cerithioidea</taxon>
        <taxon>Batillariidae</taxon>
        <taxon>Batillaria</taxon>
    </lineage>
</organism>
<dbReference type="SUPFAM" id="SSF49785">
    <property type="entry name" value="Galactose-binding domain-like"/>
    <property type="match status" value="1"/>
</dbReference>
<dbReference type="Gene3D" id="2.60.120.260">
    <property type="entry name" value="Galactose-binding domain-like"/>
    <property type="match status" value="1"/>
</dbReference>
<dbReference type="PROSITE" id="PS51114">
    <property type="entry name" value="FBA"/>
    <property type="match status" value="1"/>
</dbReference>
<reference evidence="2 3" key="1">
    <citation type="journal article" date="2023" name="Sci. Data">
        <title>Genome assembly of the Korean intertidal mud-creeper Batillaria attramentaria.</title>
        <authorList>
            <person name="Patra A.K."/>
            <person name="Ho P.T."/>
            <person name="Jun S."/>
            <person name="Lee S.J."/>
            <person name="Kim Y."/>
            <person name="Won Y.J."/>
        </authorList>
    </citation>
    <scope>NUCLEOTIDE SEQUENCE [LARGE SCALE GENOMIC DNA]</scope>
    <source>
        <strain evidence="2">Wonlab-2016</strain>
    </source>
</reference>
<dbReference type="GO" id="GO:0005737">
    <property type="term" value="C:cytoplasm"/>
    <property type="evidence" value="ECO:0007669"/>
    <property type="project" value="UniProtKB-ARBA"/>
</dbReference>
<evidence type="ECO:0000259" key="1">
    <source>
        <dbReference type="PROSITE" id="PS51114"/>
    </source>
</evidence>
<dbReference type="PANTHER" id="PTHR12125">
    <property type="entry name" value="F-BOX ONLY PROTEIN 6-LIKE PROTEIN"/>
    <property type="match status" value="1"/>
</dbReference>
<gene>
    <name evidence="2" type="ORF">BaRGS_00003251</name>
</gene>
<evidence type="ECO:0000313" key="3">
    <source>
        <dbReference type="Proteomes" id="UP001519460"/>
    </source>
</evidence>
<proteinExistence type="predicted"/>
<keyword evidence="3" id="KW-1185">Reference proteome</keyword>
<name>A0ABD0M1X7_9CAEN</name>
<dbReference type="InterPro" id="IPR008979">
    <property type="entry name" value="Galactose-bd-like_sf"/>
</dbReference>
<dbReference type="Proteomes" id="UP001519460">
    <property type="component" value="Unassembled WGS sequence"/>
</dbReference>
<accession>A0ABD0M1X7</accession>
<sequence>MGNRLMTDLIQHADDMHFLLFQRLSECGSSFLVSVNETFHLQKQWTIQEVTPLSRFMLSWAGKDRQLQLSPQTMASILKNLFGLNERKGGADADNTASSGKSSKTYGDTNLTSCAKSNSSMQDCTLWRIKYEREGIYVPSVLSPLPDNFMVYYFKRPYTRNLLRNPYALEGLNYWVKPSGLTRPVAEDSPAGADPIADYVTVKGAVKNWVTSYRFGCMSQSVDLLKEGCSVDVLDKMRPSIHVSVWCAARWDCGSKFLFTVQLLDKRSKELDKFEVEKDLRPDYLRRTWHLVEHFFSDYKAGVRYVTVRMGGVDTQFWAGNYGSKFTCPSVCFAFDPK</sequence>
<evidence type="ECO:0000313" key="2">
    <source>
        <dbReference type="EMBL" id="KAK7505506.1"/>
    </source>
</evidence>
<dbReference type="SMART" id="SM01198">
    <property type="entry name" value="FBA"/>
    <property type="match status" value="1"/>
</dbReference>
<protein>
    <recommendedName>
        <fullName evidence="1">FBA domain-containing protein</fullName>
    </recommendedName>
</protein>
<dbReference type="PANTHER" id="PTHR12125:SF5">
    <property type="entry name" value="F-BOX DOMAIN-CONTAINING PROTEIN"/>
    <property type="match status" value="1"/>
</dbReference>
<dbReference type="FunFam" id="2.60.120.260:FF:000012">
    <property type="entry name" value="F-box only protein 2"/>
    <property type="match status" value="1"/>
</dbReference>
<dbReference type="EMBL" id="JACVVK020000010">
    <property type="protein sequence ID" value="KAK7505506.1"/>
    <property type="molecule type" value="Genomic_DNA"/>
</dbReference>
<dbReference type="AlphaFoldDB" id="A0ABD0M1X7"/>
<feature type="domain" description="FBA" evidence="1">
    <location>
        <begin position="152"/>
        <end position="335"/>
    </location>
</feature>
<dbReference type="Pfam" id="PF04300">
    <property type="entry name" value="FBA"/>
    <property type="match status" value="1"/>
</dbReference>
<comment type="caution">
    <text evidence="2">The sequence shown here is derived from an EMBL/GenBank/DDBJ whole genome shotgun (WGS) entry which is preliminary data.</text>
</comment>
<dbReference type="InterPro" id="IPR007397">
    <property type="entry name" value="F-box-assoc_dom"/>
</dbReference>